<dbReference type="GeneID" id="63800005"/>
<reference evidence="2 3" key="1">
    <citation type="submission" date="2016-07" db="EMBL/GenBank/DDBJ databases">
        <title>Pervasive Adenine N6-methylation of Active Genes in Fungi.</title>
        <authorList>
            <consortium name="DOE Joint Genome Institute"/>
            <person name="Mondo S.J."/>
            <person name="Dannebaum R.O."/>
            <person name="Kuo R.C."/>
            <person name="Labutti K."/>
            <person name="Haridas S."/>
            <person name="Kuo A."/>
            <person name="Salamov A."/>
            <person name="Ahrendt S.R."/>
            <person name="Lipzen A."/>
            <person name="Sullivan W."/>
            <person name="Andreopoulos W.B."/>
            <person name="Clum A."/>
            <person name="Lindquist E."/>
            <person name="Daum C."/>
            <person name="Ramamoorthy G.K."/>
            <person name="Gryganskyi A."/>
            <person name="Culley D."/>
            <person name="Magnuson J.K."/>
            <person name="James T.Y."/>
            <person name="O'Malley M.A."/>
            <person name="Stajich J.E."/>
            <person name="Spatafora J.W."/>
            <person name="Visel A."/>
            <person name="Grigoriev I.V."/>
        </authorList>
    </citation>
    <scope>NUCLEOTIDE SEQUENCE [LARGE SCALE GENOMIC DNA]</scope>
    <source>
        <strain evidence="2 3">ATCC 12442</strain>
    </source>
</reference>
<dbReference type="AlphaFoldDB" id="A0A1Y1WBI0"/>
<sequence>MCAPVFKQTCTTWSKREYRTCILLKNPPAMSVLSLEPLEHFHTQSNETLTAARRSSFAKISLDSHTLTAIDTQVTAIDISKHRIVHLQRFRHVLQLVVLCSSVCWISLALVFLLMIVREIGDPDRKGAQRQMRIYGAVVGALTMAWACVIGLCLWRFRRYQAWLNDENTRAEWIIAGKQTRCRMSGETIQ</sequence>
<evidence type="ECO:0000256" key="1">
    <source>
        <dbReference type="SAM" id="Phobius"/>
    </source>
</evidence>
<dbReference type="EMBL" id="MCFD01000005">
    <property type="protein sequence ID" value="ORX70514.1"/>
    <property type="molecule type" value="Genomic_DNA"/>
</dbReference>
<keyword evidence="1" id="KW-0472">Membrane</keyword>
<evidence type="ECO:0000313" key="2">
    <source>
        <dbReference type="EMBL" id="ORX70514.1"/>
    </source>
</evidence>
<feature type="transmembrane region" description="Helical" evidence="1">
    <location>
        <begin position="93"/>
        <end position="114"/>
    </location>
</feature>
<accession>A0A1Y1WBI0</accession>
<dbReference type="RefSeq" id="XP_040744093.1">
    <property type="nucleotide sequence ID" value="XM_040883357.1"/>
</dbReference>
<comment type="caution">
    <text evidence="2">The sequence shown here is derived from an EMBL/GenBank/DDBJ whole genome shotgun (WGS) entry which is preliminary data.</text>
</comment>
<keyword evidence="3" id="KW-1185">Reference proteome</keyword>
<name>A0A1Y1WBI0_9FUNG</name>
<organism evidence="2 3">
    <name type="scientific">Linderina pennispora</name>
    <dbReference type="NCBI Taxonomy" id="61395"/>
    <lineage>
        <taxon>Eukaryota</taxon>
        <taxon>Fungi</taxon>
        <taxon>Fungi incertae sedis</taxon>
        <taxon>Zoopagomycota</taxon>
        <taxon>Kickxellomycotina</taxon>
        <taxon>Kickxellomycetes</taxon>
        <taxon>Kickxellales</taxon>
        <taxon>Kickxellaceae</taxon>
        <taxon>Linderina</taxon>
    </lineage>
</organism>
<keyword evidence="1" id="KW-0812">Transmembrane</keyword>
<keyword evidence="1" id="KW-1133">Transmembrane helix</keyword>
<dbReference type="Proteomes" id="UP000193922">
    <property type="component" value="Unassembled WGS sequence"/>
</dbReference>
<protein>
    <submittedName>
        <fullName evidence="2">Uncharacterized protein</fullName>
    </submittedName>
</protein>
<gene>
    <name evidence="2" type="ORF">DL89DRAFT_135374</name>
</gene>
<feature type="transmembrane region" description="Helical" evidence="1">
    <location>
        <begin position="134"/>
        <end position="155"/>
    </location>
</feature>
<proteinExistence type="predicted"/>
<evidence type="ECO:0000313" key="3">
    <source>
        <dbReference type="Proteomes" id="UP000193922"/>
    </source>
</evidence>